<dbReference type="Proteomes" id="UP000030023">
    <property type="component" value="Unassembled WGS sequence"/>
</dbReference>
<proteinExistence type="predicted"/>
<organism evidence="1 2">
    <name type="scientific">Oenococcus alcoholitolerans</name>
    <dbReference type="NCBI Taxonomy" id="931074"/>
    <lineage>
        <taxon>Bacteria</taxon>
        <taxon>Bacillati</taxon>
        <taxon>Bacillota</taxon>
        <taxon>Bacilli</taxon>
        <taxon>Lactobacillales</taxon>
        <taxon>Lactobacillaceae</taxon>
        <taxon>Oenococcus</taxon>
    </lineage>
</organism>
<evidence type="ECO:0000313" key="2">
    <source>
        <dbReference type="Proteomes" id="UP000030023"/>
    </source>
</evidence>
<feature type="non-terminal residue" evidence="1">
    <location>
        <position position="1"/>
    </location>
</feature>
<comment type="caution">
    <text evidence="1">The sequence shown here is derived from an EMBL/GenBank/DDBJ whole genome shotgun (WGS) entry which is preliminary data.</text>
</comment>
<evidence type="ECO:0000313" key="1">
    <source>
        <dbReference type="EMBL" id="KGO22527.1"/>
    </source>
</evidence>
<gene>
    <name evidence="1" type="ORF">Q757_09030</name>
</gene>
<sequence length="169" mass="19209">DTWNFKNDVYAFQNWQVADSRLLRGYNNELWIVDQASANMEVPTILARYWLTKSGSVINSLTSDVSQPTQVQISLFDKTQTNNPSYDSIANSTLTANAYSHDIQFDMPLNNNFFPLEKLKLGLQANIYYNGTQYKSILSAFSLSSDTELIHVEFGNLRFGINDLFGNNN</sequence>
<accession>A0ABR4XP81</accession>
<dbReference type="EMBL" id="AXCV01000532">
    <property type="protein sequence ID" value="KGO22527.1"/>
    <property type="molecule type" value="Genomic_DNA"/>
</dbReference>
<name>A0ABR4XP81_9LACO</name>
<protein>
    <submittedName>
        <fullName evidence="1">Uncharacterized protein</fullName>
    </submittedName>
</protein>
<reference evidence="1 2" key="1">
    <citation type="journal article" date="2014" name="Antonie Van Leeuwenhoek">
        <title>Oenococcus alcoholitolerans sp. nov., a lactic acid bacteria isolated from cachaca and ethanol fermentation processes.</title>
        <authorList>
            <person name="Badotti F."/>
            <person name="Moreira A.P."/>
            <person name="Tonon L.A."/>
            <person name="de Lucena B.T."/>
            <person name="Gomes Fde C."/>
            <person name="Kruger R."/>
            <person name="Thompson C.C."/>
            <person name="de Morais M.A.Jr."/>
            <person name="Rosa C.A."/>
            <person name="Thompson F.L."/>
        </authorList>
    </citation>
    <scope>NUCLEOTIDE SEQUENCE [LARGE SCALE GENOMIC DNA]</scope>
    <source>
        <strain evidence="1 2">UFRJ-M7.2.18</strain>
    </source>
</reference>
<keyword evidence="2" id="KW-1185">Reference proteome</keyword>